<name>A0A2G9TVA5_TELCI</name>
<feature type="domain" description="PPIase FKBP-type" evidence="5">
    <location>
        <begin position="2"/>
        <end position="48"/>
    </location>
</feature>
<dbReference type="Gene3D" id="3.10.50.40">
    <property type="match status" value="1"/>
</dbReference>
<accession>A0A2G9TVA5</accession>
<evidence type="ECO:0000313" key="6">
    <source>
        <dbReference type="EMBL" id="PIO61953.1"/>
    </source>
</evidence>
<feature type="transmembrane region" description="Helical" evidence="4">
    <location>
        <begin position="188"/>
        <end position="210"/>
    </location>
</feature>
<reference evidence="6 7" key="1">
    <citation type="submission" date="2015-09" db="EMBL/GenBank/DDBJ databases">
        <title>Draft genome of the parasitic nematode Teladorsagia circumcincta isolate WARC Sus (inbred).</title>
        <authorList>
            <person name="Mitreva M."/>
        </authorList>
    </citation>
    <scope>NUCLEOTIDE SEQUENCE [LARGE SCALE GENOMIC DNA]</scope>
    <source>
        <strain evidence="6 7">S</strain>
    </source>
</reference>
<dbReference type="GO" id="GO:0005740">
    <property type="term" value="C:mitochondrial envelope"/>
    <property type="evidence" value="ECO:0007669"/>
    <property type="project" value="TreeGrafter"/>
</dbReference>
<dbReference type="InterPro" id="IPR046357">
    <property type="entry name" value="PPIase_dom_sf"/>
</dbReference>
<dbReference type="OrthoDB" id="532682at2759"/>
<keyword evidence="4" id="KW-0812">Transmembrane</keyword>
<protein>
    <submittedName>
        <fullName evidence="6">Tetratricopeptide repeat protein</fullName>
    </submittedName>
</protein>
<dbReference type="GO" id="GO:0003755">
    <property type="term" value="F:peptidyl-prolyl cis-trans isomerase activity"/>
    <property type="evidence" value="ECO:0007669"/>
    <property type="project" value="InterPro"/>
</dbReference>
<dbReference type="Gene3D" id="1.25.40.10">
    <property type="entry name" value="Tetratricopeptide repeat domain"/>
    <property type="match status" value="1"/>
</dbReference>
<dbReference type="PROSITE" id="PS50005">
    <property type="entry name" value="TPR"/>
    <property type="match status" value="1"/>
</dbReference>
<dbReference type="InterPro" id="IPR001179">
    <property type="entry name" value="PPIase_FKBP_dom"/>
</dbReference>
<evidence type="ECO:0000256" key="3">
    <source>
        <dbReference type="PROSITE-ProRule" id="PRU00339"/>
    </source>
</evidence>
<dbReference type="PANTHER" id="PTHR46512:SF1">
    <property type="entry name" value="PEPTIDYLPROLYL ISOMERASE"/>
    <property type="match status" value="1"/>
</dbReference>
<sequence>MVIDAWELATKLMNVEEIAEIRAKSRLAYGECGLDDIIPQNQDQEYRVCSIGRASGIIEVPKNSEALSKLFSALHSNLAVCYAKLEDWDEVLKCTEESLRLHSANTKALFRRAAALSARNDTEEAMDCLKRAQEIDPHDTVVQCEIERLTGIRRRRRAEEKALYRKMLVGAGDVNTGSRRFDFVTYRLIAIGAFSLVTFALFVFFLFQLWSLPGEQEL</sequence>
<dbReference type="EMBL" id="KZ352776">
    <property type="protein sequence ID" value="PIO61953.1"/>
    <property type="molecule type" value="Genomic_DNA"/>
</dbReference>
<dbReference type="Pfam" id="PF00254">
    <property type="entry name" value="FKBP_C"/>
    <property type="match status" value="1"/>
</dbReference>
<dbReference type="GO" id="GO:0005829">
    <property type="term" value="C:cytosol"/>
    <property type="evidence" value="ECO:0007669"/>
    <property type="project" value="TreeGrafter"/>
</dbReference>
<dbReference type="SMART" id="SM00028">
    <property type="entry name" value="TPR"/>
    <property type="match status" value="2"/>
</dbReference>
<dbReference type="InterPro" id="IPR050754">
    <property type="entry name" value="FKBP4/5/8-like"/>
</dbReference>
<evidence type="ECO:0000256" key="1">
    <source>
        <dbReference type="ARBA" id="ARBA00022737"/>
    </source>
</evidence>
<gene>
    <name evidence="6" type="ORF">TELCIR_16509</name>
</gene>
<dbReference type="GO" id="GO:0044183">
    <property type="term" value="F:protein folding chaperone"/>
    <property type="evidence" value="ECO:0007669"/>
    <property type="project" value="TreeGrafter"/>
</dbReference>
<dbReference type="SUPFAM" id="SSF54534">
    <property type="entry name" value="FKBP-like"/>
    <property type="match status" value="1"/>
</dbReference>
<feature type="repeat" description="TPR" evidence="3">
    <location>
        <begin position="106"/>
        <end position="139"/>
    </location>
</feature>
<dbReference type="Pfam" id="PF00515">
    <property type="entry name" value="TPR_1"/>
    <property type="match status" value="1"/>
</dbReference>
<dbReference type="AlphaFoldDB" id="A0A2G9TVA5"/>
<dbReference type="InterPro" id="IPR019734">
    <property type="entry name" value="TPR_rpt"/>
</dbReference>
<keyword evidence="7" id="KW-1185">Reference proteome</keyword>
<keyword evidence="1" id="KW-0677">Repeat</keyword>
<dbReference type="GO" id="GO:0043066">
    <property type="term" value="P:negative regulation of apoptotic process"/>
    <property type="evidence" value="ECO:0007669"/>
    <property type="project" value="TreeGrafter"/>
</dbReference>
<dbReference type="PANTHER" id="PTHR46512">
    <property type="entry name" value="PEPTIDYLPROLYL ISOMERASE"/>
    <property type="match status" value="1"/>
</dbReference>
<dbReference type="GO" id="GO:0012505">
    <property type="term" value="C:endomembrane system"/>
    <property type="evidence" value="ECO:0007669"/>
    <property type="project" value="TreeGrafter"/>
</dbReference>
<dbReference type="Proteomes" id="UP000230423">
    <property type="component" value="Unassembled WGS sequence"/>
</dbReference>
<evidence type="ECO:0000256" key="4">
    <source>
        <dbReference type="SAM" id="Phobius"/>
    </source>
</evidence>
<dbReference type="InterPro" id="IPR011990">
    <property type="entry name" value="TPR-like_helical_dom_sf"/>
</dbReference>
<keyword evidence="4" id="KW-1133">Transmembrane helix</keyword>
<organism evidence="6 7">
    <name type="scientific">Teladorsagia circumcincta</name>
    <name type="common">Brown stomach worm</name>
    <name type="synonym">Ostertagia circumcincta</name>
    <dbReference type="NCBI Taxonomy" id="45464"/>
    <lineage>
        <taxon>Eukaryota</taxon>
        <taxon>Metazoa</taxon>
        <taxon>Ecdysozoa</taxon>
        <taxon>Nematoda</taxon>
        <taxon>Chromadorea</taxon>
        <taxon>Rhabditida</taxon>
        <taxon>Rhabditina</taxon>
        <taxon>Rhabditomorpha</taxon>
        <taxon>Strongyloidea</taxon>
        <taxon>Trichostrongylidae</taxon>
        <taxon>Teladorsagia</taxon>
    </lineage>
</organism>
<proteinExistence type="predicted"/>
<evidence type="ECO:0000259" key="5">
    <source>
        <dbReference type="Pfam" id="PF00254"/>
    </source>
</evidence>
<dbReference type="GO" id="GO:0016020">
    <property type="term" value="C:membrane"/>
    <property type="evidence" value="ECO:0007669"/>
    <property type="project" value="TreeGrafter"/>
</dbReference>
<evidence type="ECO:0000313" key="7">
    <source>
        <dbReference type="Proteomes" id="UP000230423"/>
    </source>
</evidence>
<dbReference type="SUPFAM" id="SSF48452">
    <property type="entry name" value="TPR-like"/>
    <property type="match status" value="1"/>
</dbReference>
<keyword evidence="2 3" id="KW-0802">TPR repeat</keyword>
<evidence type="ECO:0000256" key="2">
    <source>
        <dbReference type="ARBA" id="ARBA00022803"/>
    </source>
</evidence>
<keyword evidence="4" id="KW-0472">Membrane</keyword>